<dbReference type="Proteomes" id="UP001152622">
    <property type="component" value="Chromosome 10"/>
</dbReference>
<dbReference type="AlphaFoldDB" id="A0A9Q1F0P6"/>
<dbReference type="EMBL" id="JAINUF010000010">
    <property type="protein sequence ID" value="KAJ8348708.1"/>
    <property type="molecule type" value="Genomic_DNA"/>
</dbReference>
<name>A0A9Q1F0P6_SYNKA</name>
<accession>A0A9Q1F0P6</accession>
<evidence type="ECO:0000313" key="1">
    <source>
        <dbReference type="EMBL" id="KAJ8348708.1"/>
    </source>
</evidence>
<dbReference type="OrthoDB" id="28245at2759"/>
<organism evidence="1 2">
    <name type="scientific">Synaphobranchus kaupii</name>
    <name type="common">Kaup's arrowtooth eel</name>
    <dbReference type="NCBI Taxonomy" id="118154"/>
    <lineage>
        <taxon>Eukaryota</taxon>
        <taxon>Metazoa</taxon>
        <taxon>Chordata</taxon>
        <taxon>Craniata</taxon>
        <taxon>Vertebrata</taxon>
        <taxon>Euteleostomi</taxon>
        <taxon>Actinopterygii</taxon>
        <taxon>Neopterygii</taxon>
        <taxon>Teleostei</taxon>
        <taxon>Anguilliformes</taxon>
        <taxon>Synaphobranchidae</taxon>
        <taxon>Synaphobranchus</taxon>
    </lineage>
</organism>
<keyword evidence="2" id="KW-1185">Reference proteome</keyword>
<gene>
    <name evidence="1" type="ORF">SKAU_G00272970</name>
</gene>
<protein>
    <submittedName>
        <fullName evidence="1">Uncharacterized protein</fullName>
    </submittedName>
</protein>
<proteinExistence type="predicted"/>
<comment type="caution">
    <text evidence="1">The sequence shown here is derived from an EMBL/GenBank/DDBJ whole genome shotgun (WGS) entry which is preliminary data.</text>
</comment>
<sequence>MAAHKPVEWVQAVINRFDEQKDGGLSTQAGLGAREPHGECRVLTRPSLNQRGFPPNGYARLQLPPPPASFLTTSSSPTEAFVLLQSLHSDSEEDFSAFWSCSVALASGFTEPQSADCAVA</sequence>
<evidence type="ECO:0000313" key="2">
    <source>
        <dbReference type="Proteomes" id="UP001152622"/>
    </source>
</evidence>
<reference evidence="1" key="1">
    <citation type="journal article" date="2023" name="Science">
        <title>Genome structures resolve the early diversification of teleost fishes.</title>
        <authorList>
            <person name="Parey E."/>
            <person name="Louis A."/>
            <person name="Montfort J."/>
            <person name="Bouchez O."/>
            <person name="Roques C."/>
            <person name="Iampietro C."/>
            <person name="Lluch J."/>
            <person name="Castinel A."/>
            <person name="Donnadieu C."/>
            <person name="Desvignes T."/>
            <person name="Floi Bucao C."/>
            <person name="Jouanno E."/>
            <person name="Wen M."/>
            <person name="Mejri S."/>
            <person name="Dirks R."/>
            <person name="Jansen H."/>
            <person name="Henkel C."/>
            <person name="Chen W.J."/>
            <person name="Zahm M."/>
            <person name="Cabau C."/>
            <person name="Klopp C."/>
            <person name="Thompson A.W."/>
            <person name="Robinson-Rechavi M."/>
            <person name="Braasch I."/>
            <person name="Lecointre G."/>
            <person name="Bobe J."/>
            <person name="Postlethwait J.H."/>
            <person name="Berthelot C."/>
            <person name="Roest Crollius H."/>
            <person name="Guiguen Y."/>
        </authorList>
    </citation>
    <scope>NUCLEOTIDE SEQUENCE</scope>
    <source>
        <strain evidence="1">WJC10195</strain>
    </source>
</reference>